<dbReference type="PROSITE" id="PS52016">
    <property type="entry name" value="TONB_DEPENDENT_REC_3"/>
    <property type="match status" value="1"/>
</dbReference>
<feature type="domain" description="TonB-dependent receptor plug" evidence="14">
    <location>
        <begin position="121"/>
        <end position="229"/>
    </location>
</feature>
<dbReference type="Gene3D" id="2.60.40.1120">
    <property type="entry name" value="Carboxypeptidase-like, regulatory domain"/>
    <property type="match status" value="1"/>
</dbReference>
<evidence type="ECO:0000313" key="16">
    <source>
        <dbReference type="Proteomes" id="UP000310760"/>
    </source>
</evidence>
<keyword evidence="9 10" id="KW-0998">Cell outer membrane</keyword>
<feature type="chain" id="PRO_5020381251" evidence="12">
    <location>
        <begin position="22"/>
        <end position="726"/>
    </location>
</feature>
<evidence type="ECO:0000256" key="4">
    <source>
        <dbReference type="ARBA" id="ARBA00022692"/>
    </source>
</evidence>
<keyword evidence="2 10" id="KW-0813">Transport</keyword>
<comment type="similarity">
    <text evidence="10 11">Belongs to the TonB-dependent receptor family.</text>
</comment>
<dbReference type="InterPro" id="IPR000531">
    <property type="entry name" value="Beta-barrel_TonB"/>
</dbReference>
<dbReference type="AlphaFoldDB" id="A0A4S2FPY1"/>
<dbReference type="SUPFAM" id="SSF49464">
    <property type="entry name" value="Carboxypeptidase regulatory domain-like"/>
    <property type="match status" value="1"/>
</dbReference>
<dbReference type="GO" id="GO:0044718">
    <property type="term" value="P:siderophore transmembrane transport"/>
    <property type="evidence" value="ECO:0007669"/>
    <property type="project" value="TreeGrafter"/>
</dbReference>
<evidence type="ECO:0000256" key="5">
    <source>
        <dbReference type="ARBA" id="ARBA00022729"/>
    </source>
</evidence>
<comment type="caution">
    <text evidence="15">The sequence shown here is derived from an EMBL/GenBank/DDBJ whole genome shotgun (WGS) entry which is preliminary data.</text>
</comment>
<keyword evidence="4 10" id="KW-0812">Transmembrane</keyword>
<comment type="subcellular location">
    <subcellularLocation>
        <location evidence="1 10">Cell outer membrane</location>
        <topology evidence="1 10">Multi-pass membrane protein</topology>
    </subcellularLocation>
</comment>
<organism evidence="15 16">
    <name type="scientific">Phocaeicola sartorii</name>
    <dbReference type="NCBI Taxonomy" id="671267"/>
    <lineage>
        <taxon>Bacteria</taxon>
        <taxon>Pseudomonadati</taxon>
        <taxon>Bacteroidota</taxon>
        <taxon>Bacteroidia</taxon>
        <taxon>Bacteroidales</taxon>
        <taxon>Bacteroidaceae</taxon>
        <taxon>Phocaeicola</taxon>
    </lineage>
</organism>
<dbReference type="PANTHER" id="PTHR30069:SF29">
    <property type="entry name" value="HEMOGLOBIN AND HEMOGLOBIN-HAPTOGLOBIN-BINDING PROTEIN 1-RELATED"/>
    <property type="match status" value="1"/>
</dbReference>
<keyword evidence="7 10" id="KW-0472">Membrane</keyword>
<dbReference type="GO" id="GO:0015344">
    <property type="term" value="F:siderophore uptake transmembrane transporter activity"/>
    <property type="evidence" value="ECO:0007669"/>
    <property type="project" value="TreeGrafter"/>
</dbReference>
<feature type="signal peptide" evidence="12">
    <location>
        <begin position="1"/>
        <end position="21"/>
    </location>
</feature>
<feature type="domain" description="TonB-dependent receptor-like beta-barrel" evidence="13">
    <location>
        <begin position="337"/>
        <end position="684"/>
    </location>
</feature>
<dbReference type="Gene3D" id="2.170.130.10">
    <property type="entry name" value="TonB-dependent receptor, plug domain"/>
    <property type="match status" value="1"/>
</dbReference>
<evidence type="ECO:0000256" key="3">
    <source>
        <dbReference type="ARBA" id="ARBA00022452"/>
    </source>
</evidence>
<dbReference type="Gene3D" id="2.40.170.20">
    <property type="entry name" value="TonB-dependent receptor, beta-barrel domain"/>
    <property type="match status" value="1"/>
</dbReference>
<evidence type="ECO:0000256" key="12">
    <source>
        <dbReference type="SAM" id="SignalP"/>
    </source>
</evidence>
<dbReference type="Pfam" id="PF13715">
    <property type="entry name" value="CarbopepD_reg_2"/>
    <property type="match status" value="1"/>
</dbReference>
<keyword evidence="3 10" id="KW-1134">Transmembrane beta strand</keyword>
<dbReference type="EMBL" id="SRYJ01000013">
    <property type="protein sequence ID" value="TGY71191.1"/>
    <property type="molecule type" value="Genomic_DNA"/>
</dbReference>
<evidence type="ECO:0000256" key="8">
    <source>
        <dbReference type="ARBA" id="ARBA00023170"/>
    </source>
</evidence>
<sequence length="726" mass="81499">MKANTIKLIITLLGVASFAYGQNTLTVMVRDKEDKELLAGAVAVLEHTSRTAVSDKDGILILTGIPDGEHEISFSYVGYKSDTRTYRFPETASDTLRVYLVPDAEELEEVIVQATRGTRTIQNIPTRIEFMSAEELDEKASMSPGDIRMLLSESTGISTGQTSAASGNATIRIQGLEGRYTQILKDGFPTFSDAASGLGLLQTPPLDLKQVEVIKGSASTLYGGGAIAGLINLVSKVPEEKRELSLLLNGTTGNGLDTGVFWGQRGGKVGGTFLAAYNRNWGYAPGGTTFTAIPAFDRYTLNPKLFLYLSPHTELNLALETMFENRLGGDILYVKGRGDGVHSYYERNKTRRHAVRLAVDHRWNEQNRLAFKSSVTYDDRKMSEPAFRFEGSQLSSFHELSLVQTRSRSEWVGGINLWTERFKERRLSAFPLRNYNQATLGAFVQNDWKVAEWFDWEAGLRADYVFGYGYALLPRVSAHFKVTDRLSSRLGGGFGYKVPTIFTEDTERLQYKGVLPVDKKHSKLERSYGLNWDVNYVTSLCDDRVSFSVNQLFFYTYLQSPLFLRELEGGLYQLEQSGHMATRGGETNVKIGYEDLHLYVGYTFTDAGTHEAGGGCHENTLVPKHRINAVLMYEVEDKWRIGLESYYFSSQKLNDSSRGKAYTICGFMIEKIWENFSLFANFENFTDRRQTHFDTINTGSITHPVFRDIYAPLDGFVMNGGVKLRF</sequence>
<evidence type="ECO:0000259" key="13">
    <source>
        <dbReference type="Pfam" id="PF00593"/>
    </source>
</evidence>
<dbReference type="PANTHER" id="PTHR30069">
    <property type="entry name" value="TONB-DEPENDENT OUTER MEMBRANE RECEPTOR"/>
    <property type="match status" value="1"/>
</dbReference>
<dbReference type="RefSeq" id="WP_135950969.1">
    <property type="nucleotide sequence ID" value="NZ_CAONFL010000004.1"/>
</dbReference>
<keyword evidence="8 15" id="KW-0675">Receptor</keyword>
<dbReference type="InterPro" id="IPR039426">
    <property type="entry name" value="TonB-dep_rcpt-like"/>
</dbReference>
<gene>
    <name evidence="15" type="ORF">E5339_07125</name>
</gene>
<evidence type="ECO:0000256" key="10">
    <source>
        <dbReference type="PROSITE-ProRule" id="PRU01360"/>
    </source>
</evidence>
<dbReference type="Pfam" id="PF00593">
    <property type="entry name" value="TonB_dep_Rec_b-barrel"/>
    <property type="match status" value="1"/>
</dbReference>
<keyword evidence="5 12" id="KW-0732">Signal</keyword>
<evidence type="ECO:0000259" key="14">
    <source>
        <dbReference type="Pfam" id="PF07715"/>
    </source>
</evidence>
<evidence type="ECO:0000256" key="1">
    <source>
        <dbReference type="ARBA" id="ARBA00004571"/>
    </source>
</evidence>
<dbReference type="InterPro" id="IPR037066">
    <property type="entry name" value="Plug_dom_sf"/>
</dbReference>
<dbReference type="Proteomes" id="UP000310760">
    <property type="component" value="Unassembled WGS sequence"/>
</dbReference>
<evidence type="ECO:0000256" key="11">
    <source>
        <dbReference type="RuleBase" id="RU003357"/>
    </source>
</evidence>
<dbReference type="GO" id="GO:0009279">
    <property type="term" value="C:cell outer membrane"/>
    <property type="evidence" value="ECO:0007669"/>
    <property type="project" value="UniProtKB-SubCell"/>
</dbReference>
<keyword evidence="6 11" id="KW-0798">TonB box</keyword>
<proteinExistence type="inferred from homology"/>
<dbReference type="InterPro" id="IPR008969">
    <property type="entry name" value="CarboxyPept-like_regulatory"/>
</dbReference>
<evidence type="ECO:0000313" key="15">
    <source>
        <dbReference type="EMBL" id="TGY71191.1"/>
    </source>
</evidence>
<dbReference type="InterPro" id="IPR012910">
    <property type="entry name" value="Plug_dom"/>
</dbReference>
<evidence type="ECO:0000256" key="2">
    <source>
        <dbReference type="ARBA" id="ARBA00022448"/>
    </source>
</evidence>
<evidence type="ECO:0000256" key="6">
    <source>
        <dbReference type="ARBA" id="ARBA00023077"/>
    </source>
</evidence>
<dbReference type="InterPro" id="IPR036942">
    <property type="entry name" value="Beta-barrel_TonB_sf"/>
</dbReference>
<evidence type="ECO:0000256" key="9">
    <source>
        <dbReference type="ARBA" id="ARBA00023237"/>
    </source>
</evidence>
<dbReference type="SUPFAM" id="SSF56935">
    <property type="entry name" value="Porins"/>
    <property type="match status" value="1"/>
</dbReference>
<protein>
    <submittedName>
        <fullName evidence="15">TonB-dependent receptor</fullName>
    </submittedName>
</protein>
<dbReference type="Pfam" id="PF07715">
    <property type="entry name" value="Plug"/>
    <property type="match status" value="1"/>
</dbReference>
<name>A0A4S2FPY1_9BACT</name>
<evidence type="ECO:0000256" key="7">
    <source>
        <dbReference type="ARBA" id="ARBA00023136"/>
    </source>
</evidence>
<accession>A0A4S2FPY1</accession>
<reference evidence="15 16" key="1">
    <citation type="submission" date="2019-04" db="EMBL/GenBank/DDBJ databases">
        <title>Microbes associate with the intestines of laboratory mice.</title>
        <authorList>
            <person name="Navarre W."/>
            <person name="Wong E."/>
            <person name="Huang K."/>
            <person name="Tropini C."/>
            <person name="Ng K."/>
            <person name="Yu B."/>
        </authorList>
    </citation>
    <scope>NUCLEOTIDE SEQUENCE [LARGE SCALE GENOMIC DNA]</scope>
    <source>
        <strain evidence="15 16">NM22_B1</strain>
    </source>
</reference>